<dbReference type="Pfam" id="PF16316">
    <property type="entry name" value="DUF4956"/>
    <property type="match status" value="1"/>
</dbReference>
<comment type="caution">
    <text evidence="2">The sequence shown here is derived from an EMBL/GenBank/DDBJ whole genome shotgun (WGS) entry which is preliminary data.</text>
</comment>
<evidence type="ECO:0000313" key="2">
    <source>
        <dbReference type="EMBL" id="MBC8539789.1"/>
    </source>
</evidence>
<keyword evidence="3" id="KW-1185">Reference proteome</keyword>
<reference evidence="2" key="1">
    <citation type="submission" date="2020-08" db="EMBL/GenBank/DDBJ databases">
        <title>Genome public.</title>
        <authorList>
            <person name="Liu C."/>
            <person name="Sun Q."/>
        </authorList>
    </citation>
    <scope>NUCLEOTIDE SEQUENCE</scope>
    <source>
        <strain evidence="2">H8</strain>
    </source>
</reference>
<evidence type="ECO:0000313" key="3">
    <source>
        <dbReference type="Proteomes" id="UP000611762"/>
    </source>
</evidence>
<proteinExistence type="predicted"/>
<feature type="transmembrane region" description="Helical" evidence="1">
    <location>
        <begin position="97"/>
        <end position="115"/>
    </location>
</feature>
<name>A0A926DM76_9FIRM</name>
<keyword evidence="1" id="KW-0472">Membrane</keyword>
<feature type="transmembrane region" description="Helical" evidence="1">
    <location>
        <begin position="74"/>
        <end position="91"/>
    </location>
</feature>
<dbReference type="Proteomes" id="UP000611762">
    <property type="component" value="Unassembled WGS sequence"/>
</dbReference>
<gene>
    <name evidence="2" type="ORF">H8698_02215</name>
</gene>
<keyword evidence="1" id="KW-1133">Transmembrane helix</keyword>
<keyword evidence="1" id="KW-0812">Transmembrane</keyword>
<protein>
    <submittedName>
        <fullName evidence="2">DUF4956 domain-containing protein</fullName>
    </submittedName>
</protein>
<dbReference type="AlphaFoldDB" id="A0A926DM76"/>
<evidence type="ECO:0000256" key="1">
    <source>
        <dbReference type="SAM" id="Phobius"/>
    </source>
</evidence>
<dbReference type="EMBL" id="JACRSU010000001">
    <property type="protein sequence ID" value="MBC8539789.1"/>
    <property type="molecule type" value="Genomic_DNA"/>
</dbReference>
<dbReference type="InterPro" id="IPR032531">
    <property type="entry name" value="DUF4956"/>
</dbReference>
<accession>A0A926DM76</accession>
<sequence>MLFAIVFGLVIGITYMATSKRQYAQNFVVTVVMLPSILSMIIFLVGSNLAMAFSLAGTLSIIRFRSAPGDPKDIGYIFAAIAAGLASGVGLYVYGILFVAVFSLLMVLLFFSKFAKPKSNRKILKITVPENLDFNTAFDELLEKFTARHEMVRVKTTNLGSLFELSYDITLLKNCNEKAFLDELRCLNGNLTISLSAPISEQQY</sequence>
<organism evidence="2 3">
    <name type="scientific">Congzhengia minquanensis</name>
    <dbReference type="NCBI Taxonomy" id="2763657"/>
    <lineage>
        <taxon>Bacteria</taxon>
        <taxon>Bacillati</taxon>
        <taxon>Bacillota</taxon>
        <taxon>Clostridia</taxon>
        <taxon>Eubacteriales</taxon>
        <taxon>Oscillospiraceae</taxon>
        <taxon>Congzhengia</taxon>
    </lineage>
</organism>
<feature type="transmembrane region" description="Helical" evidence="1">
    <location>
        <begin position="37"/>
        <end position="62"/>
    </location>
</feature>